<keyword evidence="3" id="KW-0732">Signal</keyword>
<keyword evidence="2" id="KW-0500">Molybdenum</keyword>
<dbReference type="PANTHER" id="PTHR43742">
    <property type="entry name" value="TRIMETHYLAMINE-N-OXIDE REDUCTASE"/>
    <property type="match status" value="1"/>
</dbReference>
<keyword evidence="1" id="KW-0408">Iron</keyword>
<evidence type="ECO:0000313" key="9">
    <source>
        <dbReference type="Proteomes" id="UP000462865"/>
    </source>
</evidence>
<keyword evidence="4" id="KW-0560">Oxidoreductase</keyword>
<protein>
    <submittedName>
        <fullName evidence="7">Tetrathionate reductase subunit A</fullName>
    </submittedName>
</protein>
<reference evidence="6 9" key="4">
    <citation type="journal article" date="2019" name="Nat. Med.">
        <title>A library of human gut bacterial isolates paired with longitudinal multiomics data enables mechanistic microbiome research.</title>
        <authorList>
            <person name="Poyet M."/>
            <person name="Groussin M."/>
            <person name="Gibbons S.M."/>
            <person name="Avila-Pacheco J."/>
            <person name="Jiang X."/>
            <person name="Kearney S.M."/>
            <person name="Perrotta A.R."/>
            <person name="Berdy B."/>
            <person name="Zhao S."/>
            <person name="Lieberman T.D."/>
            <person name="Swanson P.K."/>
            <person name="Smith M."/>
            <person name="Roesemann S."/>
            <person name="Alexander J.E."/>
            <person name="Rich S.A."/>
            <person name="Livny J."/>
            <person name="Vlamakis H."/>
            <person name="Clish C."/>
            <person name="Bullock K."/>
            <person name="Deik A."/>
            <person name="Scott J."/>
            <person name="Pierce K.A."/>
            <person name="Xavier R.J."/>
            <person name="Alm E.J."/>
        </authorList>
    </citation>
    <scope>NUCLEOTIDE SEQUENCE [LARGE SCALE GENOMIC DNA]</scope>
    <source>
        <strain evidence="6 9">BIOML-A1</strain>
    </source>
</reference>
<accession>A0A423UGX3</accession>
<dbReference type="AlphaFoldDB" id="A0A423UGX3"/>
<reference evidence="7" key="2">
    <citation type="journal article" date="2019" name="Int. J. Syst. Evol. Microbiol.">
        <title>Gordonibacter faecihominis is a later heterotypic synonym of Gordonibacter urolithinfaciens.</title>
        <authorList>
            <person name="Danylec N."/>
            <person name="Stoll D.A."/>
            <person name="Huch M."/>
        </authorList>
    </citation>
    <scope>NUCLEOTIDE SEQUENCE</scope>
    <source>
        <strain evidence="7">DSM 27213</strain>
    </source>
</reference>
<dbReference type="Gene3D" id="3.40.50.740">
    <property type="match status" value="1"/>
</dbReference>
<dbReference type="PROSITE" id="PS51318">
    <property type="entry name" value="TAT"/>
    <property type="match status" value="1"/>
</dbReference>
<dbReference type="GO" id="GO:0051539">
    <property type="term" value="F:4 iron, 4 sulfur cluster binding"/>
    <property type="evidence" value="ECO:0007669"/>
    <property type="project" value="UniProtKB-KW"/>
</dbReference>
<reference evidence="7" key="3">
    <citation type="journal article" date="2019" name="Microbiol. Resour. Announc.">
        <title>Draft Genome Sequences of Type Strains of Gordonibacter faecihominis, Paraeggerthella hongkongensis, Parvibacter caecicola,Slackia equolifaciens, Slackia faecicanis, and Slackia isoflavoniconvertens.</title>
        <authorList>
            <person name="Danylec N."/>
            <person name="Stoll D.A."/>
            <person name="Dotsch A."/>
            <person name="Huch M."/>
        </authorList>
    </citation>
    <scope>NUCLEOTIDE SEQUENCE</scope>
    <source>
        <strain evidence="7">DSM 27213</strain>
    </source>
</reference>
<dbReference type="InterPro" id="IPR006311">
    <property type="entry name" value="TAT_signal"/>
</dbReference>
<evidence type="ECO:0000256" key="1">
    <source>
        <dbReference type="ARBA" id="ARBA00022485"/>
    </source>
</evidence>
<evidence type="ECO:0000313" key="7">
    <source>
        <dbReference type="EMBL" id="ROT88005.1"/>
    </source>
</evidence>
<keyword evidence="1" id="KW-0411">Iron-sulfur</keyword>
<dbReference type="GO" id="GO:0016491">
    <property type="term" value="F:oxidoreductase activity"/>
    <property type="evidence" value="ECO:0007669"/>
    <property type="project" value="UniProtKB-KW"/>
</dbReference>
<evidence type="ECO:0000256" key="2">
    <source>
        <dbReference type="ARBA" id="ARBA00022505"/>
    </source>
</evidence>
<dbReference type="EMBL" id="WKZA01000112">
    <property type="protein sequence ID" value="MSA96197.1"/>
    <property type="molecule type" value="Genomic_DNA"/>
</dbReference>
<dbReference type="Proteomes" id="UP000285258">
    <property type="component" value="Unassembled WGS sequence"/>
</dbReference>
<dbReference type="InterPro" id="IPR009010">
    <property type="entry name" value="Asp_de-COase-like_dom_sf"/>
</dbReference>
<dbReference type="Proteomes" id="UP000462865">
    <property type="component" value="Unassembled WGS sequence"/>
</dbReference>
<keyword evidence="1" id="KW-0479">Metal-binding</keyword>
<feature type="domain" description="Molybdopterin dinucleotide-binding" evidence="5">
    <location>
        <begin position="920"/>
        <end position="994"/>
    </location>
</feature>
<dbReference type="Gene3D" id="2.40.40.20">
    <property type="match status" value="1"/>
</dbReference>
<dbReference type="InterPro" id="IPR050612">
    <property type="entry name" value="Prok_Mopterin_Oxidored"/>
</dbReference>
<dbReference type="SUPFAM" id="SSF53706">
    <property type="entry name" value="Formate dehydrogenase/DMSO reductase, domains 1-3"/>
    <property type="match status" value="1"/>
</dbReference>
<sequence length="1058" mass="113030">MCPLFCSPRICAWKTPNILGGGRMGEMNIDRRTFVGAMGALGALSLAGVGLGSQASAAIAADTAFPAPATGKPIEAKVDPKTGDVAVNEDVIVRYSGCVGCYSSCGNRVKLDRATGRVLGVGGNPYNPACAYPYLNHEEPLEEAYRSMSYAHGKGNQLHGTVCGRGNGTLDAVSQPDRITVPLKRAGARGEGKWKAIGWDQLIKEVTEGGKLFAEIGEDRDIEGFKALCDTKTPMNPEQPDLGPVSNQLVMLGGRADGRGAFSSRFAATFGTLNQYGHVSSCAGANGAGSLLQEAVNTMMPDPEEAEYALWFGGFPGASGINFQSSAKRTTKNLAAGKLKIDVIDPTLANGAVTPTIPGINWVPIKPATNGAFASALTRSIIDNKRHNAQFLAFPNQEAAVAGGYASHTNASYLVIVDESHPNFRKLMRAADAGIEVPDVKDKTGKPVEQYVVIDAATNAPSAHSQSAAGVLEYEGEVNGVKVRTGFLMLKDTVSAYTMDEYAEITGIPVDELERIAYEYTDHGVKTSIWANGGSCIAVNGLDASMGTVALRALIGSNQMTGGNVPYSMTPVAMGNGARYKLGDIAGKPDVSAKNAAAISRTGKAWETTAEYKNRVAAGEKDPTPALPWYPNAPLSDAQTLMSIVNRYPYQAKILTTWMNNVLQATPGAMRDEVIERFKDPEYVPLHIACDLVVGEGTQYADYIVPDVSQYESFGVPQVGTAFTGYGSTVRWQVKVPESIELADGRHASWEAFLTDVAKACELPGWGEGAIKDVDGNAWPLNDACDYYLKAVANLAYGETPVEDLSAEEARLQGLDELPEAFSAAVSEAEWPKVQSVLSRGGRYWPMSYIYGDGGRSKWYKDNYCAFVYSEKRALTKNCYSGERLPGTLHYRPQTFSDLSRMTDRFSTEEFPFTASEHKPRFRSVSMLANSPIMRDLCDHNYVEINEEDAAALGIADGDTVKITNPLGDVSTGEAMVRAGQVKGAFSSSFGYGHRAYGAQDVEVDGTLVKGNPAIATGTFVTTMLDPTVTVDGVMGIIADNDASCPGRSGGMFKIEKA</sequence>
<evidence type="ECO:0000256" key="3">
    <source>
        <dbReference type="ARBA" id="ARBA00022729"/>
    </source>
</evidence>
<dbReference type="Pfam" id="PF01568">
    <property type="entry name" value="Molydop_binding"/>
    <property type="match status" value="1"/>
</dbReference>
<organism evidence="7 8">
    <name type="scientific">Gordonibacter urolithinfaciens</name>
    <dbReference type="NCBI Taxonomy" id="1335613"/>
    <lineage>
        <taxon>Bacteria</taxon>
        <taxon>Bacillati</taxon>
        <taxon>Actinomycetota</taxon>
        <taxon>Coriobacteriia</taxon>
        <taxon>Eggerthellales</taxon>
        <taxon>Eggerthellaceae</taxon>
        <taxon>Gordonibacter</taxon>
    </lineage>
</organism>
<evidence type="ECO:0000313" key="8">
    <source>
        <dbReference type="Proteomes" id="UP000285258"/>
    </source>
</evidence>
<keyword evidence="1" id="KW-0004">4Fe-4S</keyword>
<dbReference type="InterPro" id="IPR006657">
    <property type="entry name" value="MoPterin_dinucl-bd_dom"/>
</dbReference>
<gene>
    <name evidence="7" type="ORF">DMP12_13645</name>
    <name evidence="6" type="ORF">GKG38_14250</name>
</gene>
<dbReference type="GO" id="GO:0043546">
    <property type="term" value="F:molybdopterin cofactor binding"/>
    <property type="evidence" value="ECO:0007669"/>
    <property type="project" value="InterPro"/>
</dbReference>
<reference evidence="8" key="1">
    <citation type="submission" date="2018-05" db="EMBL/GenBank/DDBJ databases">
        <title>Genome Sequencing of selected type strains of the family Eggerthellaceae.</title>
        <authorList>
            <person name="Danylec N."/>
            <person name="Stoll D.A."/>
            <person name="Doetsch A."/>
            <person name="Huch M."/>
        </authorList>
    </citation>
    <scope>NUCLEOTIDE SEQUENCE [LARGE SCALE GENOMIC DNA]</scope>
    <source>
        <strain evidence="8">DSM 27213</strain>
    </source>
</reference>
<comment type="caution">
    <text evidence="7">The sequence shown here is derived from an EMBL/GenBank/DDBJ whole genome shotgun (WGS) entry which is preliminary data.</text>
</comment>
<name>A0A423UGX3_9ACTN</name>
<evidence type="ECO:0000313" key="6">
    <source>
        <dbReference type="EMBL" id="MSA96197.1"/>
    </source>
</evidence>
<evidence type="ECO:0000256" key="4">
    <source>
        <dbReference type="ARBA" id="ARBA00023002"/>
    </source>
</evidence>
<dbReference type="Gene3D" id="3.30.200.210">
    <property type="match status" value="1"/>
</dbReference>
<dbReference type="SUPFAM" id="SSF50692">
    <property type="entry name" value="ADC-like"/>
    <property type="match status" value="1"/>
</dbReference>
<evidence type="ECO:0000259" key="5">
    <source>
        <dbReference type="Pfam" id="PF01568"/>
    </source>
</evidence>
<dbReference type="EMBL" id="QIBW01000026">
    <property type="protein sequence ID" value="ROT88005.1"/>
    <property type="molecule type" value="Genomic_DNA"/>
</dbReference>
<proteinExistence type="predicted"/>
<dbReference type="PANTHER" id="PTHR43742:SF9">
    <property type="entry name" value="TETRATHIONATE REDUCTASE SUBUNIT A"/>
    <property type="match status" value="1"/>
</dbReference>
<dbReference type="Gene3D" id="3.40.228.10">
    <property type="entry name" value="Dimethylsulfoxide Reductase, domain 2"/>
    <property type="match status" value="1"/>
</dbReference>